<dbReference type="EMBL" id="HBIQ01005571">
    <property type="protein sequence ID" value="CAE0521586.1"/>
    <property type="molecule type" value="Transcribed_RNA"/>
</dbReference>
<evidence type="ECO:0008006" key="7">
    <source>
        <dbReference type="Google" id="ProtNLM"/>
    </source>
</evidence>
<name>A0A7S3REZ1_9SPIT</name>
<dbReference type="InterPro" id="IPR027534">
    <property type="entry name" value="Ribosomal_P1/P2"/>
</dbReference>
<feature type="chain" id="PRO_5030984469" description="60S acidic ribosomal protein P2" evidence="5">
    <location>
        <begin position="22"/>
        <end position="107"/>
    </location>
</feature>
<dbReference type="PANTHER" id="PTHR21141">
    <property type="entry name" value="60S ACIDIC RIBOSOMAL PROTEIN FAMILY MEMBER"/>
    <property type="match status" value="1"/>
</dbReference>
<dbReference type="GO" id="GO:0003735">
    <property type="term" value="F:structural constituent of ribosome"/>
    <property type="evidence" value="ECO:0007669"/>
    <property type="project" value="InterPro"/>
</dbReference>
<keyword evidence="5" id="KW-0732">Signal</keyword>
<dbReference type="InterPro" id="IPR044076">
    <property type="entry name" value="Ribosomal_P2"/>
</dbReference>
<feature type="compositionally biased region" description="Low complexity" evidence="4">
    <location>
        <begin position="67"/>
        <end position="79"/>
    </location>
</feature>
<dbReference type="HAMAP" id="MF_01478">
    <property type="entry name" value="Ribosomal_L12_arch"/>
    <property type="match status" value="1"/>
</dbReference>
<keyword evidence="2" id="KW-0689">Ribosomal protein</keyword>
<feature type="region of interest" description="Disordered" evidence="4">
    <location>
        <begin position="66"/>
        <end position="107"/>
    </location>
</feature>
<evidence type="ECO:0000256" key="2">
    <source>
        <dbReference type="ARBA" id="ARBA00022980"/>
    </source>
</evidence>
<feature type="compositionally biased region" description="Acidic residues" evidence="4">
    <location>
        <begin position="84"/>
        <end position="96"/>
    </location>
</feature>
<evidence type="ECO:0000256" key="4">
    <source>
        <dbReference type="SAM" id="MobiDB-lite"/>
    </source>
</evidence>
<evidence type="ECO:0000256" key="1">
    <source>
        <dbReference type="ARBA" id="ARBA00005436"/>
    </source>
</evidence>
<accession>A0A7S3REZ1</accession>
<dbReference type="PANTHER" id="PTHR21141:SF5">
    <property type="entry name" value="LARGE RIBOSOMAL SUBUNIT PROTEIN P2"/>
    <property type="match status" value="1"/>
</dbReference>
<dbReference type="Pfam" id="PF00428">
    <property type="entry name" value="Ribosomal_60s"/>
    <property type="match status" value="1"/>
</dbReference>
<organism evidence="6">
    <name type="scientific">Strombidinopsis acuminata</name>
    <dbReference type="NCBI Taxonomy" id="141414"/>
    <lineage>
        <taxon>Eukaryota</taxon>
        <taxon>Sar</taxon>
        <taxon>Alveolata</taxon>
        <taxon>Ciliophora</taxon>
        <taxon>Intramacronucleata</taxon>
        <taxon>Spirotrichea</taxon>
        <taxon>Choreotrichia</taxon>
        <taxon>Choreotrichida</taxon>
        <taxon>Strombidinopsidae</taxon>
        <taxon>Strombidinopsis</taxon>
    </lineage>
</organism>
<dbReference type="GO" id="GO:0022625">
    <property type="term" value="C:cytosolic large ribosomal subunit"/>
    <property type="evidence" value="ECO:0007669"/>
    <property type="project" value="InterPro"/>
</dbReference>
<dbReference type="InterPro" id="IPR038716">
    <property type="entry name" value="P1/P2_N_sf"/>
</dbReference>
<dbReference type="Gene3D" id="1.10.10.1410">
    <property type="match status" value="1"/>
</dbReference>
<dbReference type="AlphaFoldDB" id="A0A7S3REZ1"/>
<dbReference type="GO" id="GO:0002182">
    <property type="term" value="P:cytoplasmic translational elongation"/>
    <property type="evidence" value="ECO:0007669"/>
    <property type="project" value="InterPro"/>
</dbReference>
<keyword evidence="3" id="KW-0687">Ribonucleoprotein</keyword>
<evidence type="ECO:0000256" key="3">
    <source>
        <dbReference type="ARBA" id="ARBA00023274"/>
    </source>
</evidence>
<dbReference type="CDD" id="cd05833">
    <property type="entry name" value="Ribosomal_P2"/>
    <property type="match status" value="1"/>
</dbReference>
<protein>
    <recommendedName>
        <fullName evidence="7">60S acidic ribosomal protein P2</fullName>
    </recommendedName>
</protein>
<evidence type="ECO:0000313" key="6">
    <source>
        <dbReference type="EMBL" id="CAE0521586.1"/>
    </source>
</evidence>
<dbReference type="FunFam" id="1.10.10.1410:FF:000002">
    <property type="entry name" value="60S acidic ribosomal protein P2"/>
    <property type="match status" value="1"/>
</dbReference>
<feature type="signal peptide" evidence="5">
    <location>
        <begin position="1"/>
        <end position="21"/>
    </location>
</feature>
<sequence length="107" mass="11108">MKHIAAYALLVLGGNASPSAADVEKVLKEAGVKADADKVEALVKALEGKAFHELVSEGKKAMSAMGTAAPAAATATTAAKVEEEKPEEEEEEELDADCGNLFGDEDY</sequence>
<evidence type="ECO:0000256" key="5">
    <source>
        <dbReference type="SAM" id="SignalP"/>
    </source>
</evidence>
<comment type="similarity">
    <text evidence="1">Belongs to the eukaryotic ribosomal protein P1/P2 family.</text>
</comment>
<proteinExistence type="inferred from homology"/>
<reference evidence="6" key="1">
    <citation type="submission" date="2021-01" db="EMBL/GenBank/DDBJ databases">
        <authorList>
            <person name="Corre E."/>
            <person name="Pelletier E."/>
            <person name="Niang G."/>
            <person name="Scheremetjew M."/>
            <person name="Finn R."/>
            <person name="Kale V."/>
            <person name="Holt S."/>
            <person name="Cochrane G."/>
            <person name="Meng A."/>
            <person name="Brown T."/>
            <person name="Cohen L."/>
        </authorList>
    </citation>
    <scope>NUCLEOTIDE SEQUENCE</scope>
    <source>
        <strain evidence="6">SPMC142</strain>
    </source>
</reference>
<gene>
    <name evidence="6" type="ORF">SACU0126_LOCUS1991</name>
</gene>